<reference evidence="2" key="1">
    <citation type="journal article" date="2020" name="Stud. Mycol.">
        <title>101 Dothideomycetes genomes: a test case for predicting lifestyles and emergence of pathogens.</title>
        <authorList>
            <person name="Haridas S."/>
            <person name="Albert R."/>
            <person name="Binder M."/>
            <person name="Bloem J."/>
            <person name="Labutti K."/>
            <person name="Salamov A."/>
            <person name="Andreopoulos B."/>
            <person name="Baker S."/>
            <person name="Barry K."/>
            <person name="Bills G."/>
            <person name="Bluhm B."/>
            <person name="Cannon C."/>
            <person name="Castanera R."/>
            <person name="Culley D."/>
            <person name="Daum C."/>
            <person name="Ezra D."/>
            <person name="Gonzalez J."/>
            <person name="Henrissat B."/>
            <person name="Kuo A."/>
            <person name="Liang C."/>
            <person name="Lipzen A."/>
            <person name="Lutzoni F."/>
            <person name="Magnuson J."/>
            <person name="Mondo S."/>
            <person name="Nolan M."/>
            <person name="Ohm R."/>
            <person name="Pangilinan J."/>
            <person name="Park H.-J."/>
            <person name="Ramirez L."/>
            <person name="Alfaro M."/>
            <person name="Sun H."/>
            <person name="Tritt A."/>
            <person name="Yoshinaga Y."/>
            <person name="Zwiers L.-H."/>
            <person name="Turgeon B."/>
            <person name="Goodwin S."/>
            <person name="Spatafora J."/>
            <person name="Crous P."/>
            <person name="Grigoriev I."/>
        </authorList>
    </citation>
    <scope>NUCLEOTIDE SEQUENCE</scope>
    <source>
        <strain evidence="2">CBS 116005</strain>
    </source>
</reference>
<sequence length="149" mass="16557">MVPDSFQHVSGGSTGHLTSLDTAVPVSEAQEWEAQRRRGITHGGSSGTDENQIDANSMMSSYRCPFITRALKFPCYTFEYFSHSVDSADSAASIRCFECIQPQFPSFQLCTFVNEANALRNTRFKPLWDWVKVRRGDAGAIVVVLVVRG</sequence>
<accession>A0A6G1L8A9</accession>
<dbReference type="Proteomes" id="UP000799436">
    <property type="component" value="Unassembled WGS sequence"/>
</dbReference>
<feature type="region of interest" description="Disordered" evidence="1">
    <location>
        <begin position="31"/>
        <end position="52"/>
    </location>
</feature>
<dbReference type="EMBL" id="ML995840">
    <property type="protein sequence ID" value="KAF2768870.1"/>
    <property type="molecule type" value="Genomic_DNA"/>
</dbReference>
<evidence type="ECO:0000313" key="2">
    <source>
        <dbReference type="EMBL" id="KAF2768870.1"/>
    </source>
</evidence>
<name>A0A6G1L8A9_9PEZI</name>
<protein>
    <submittedName>
        <fullName evidence="2">Uncharacterized protein</fullName>
    </submittedName>
</protein>
<evidence type="ECO:0000313" key="3">
    <source>
        <dbReference type="Proteomes" id="UP000799436"/>
    </source>
</evidence>
<feature type="region of interest" description="Disordered" evidence="1">
    <location>
        <begin position="1"/>
        <end position="20"/>
    </location>
</feature>
<evidence type="ECO:0000256" key="1">
    <source>
        <dbReference type="SAM" id="MobiDB-lite"/>
    </source>
</evidence>
<organism evidence="2 3">
    <name type="scientific">Teratosphaeria nubilosa</name>
    <dbReference type="NCBI Taxonomy" id="161662"/>
    <lineage>
        <taxon>Eukaryota</taxon>
        <taxon>Fungi</taxon>
        <taxon>Dikarya</taxon>
        <taxon>Ascomycota</taxon>
        <taxon>Pezizomycotina</taxon>
        <taxon>Dothideomycetes</taxon>
        <taxon>Dothideomycetidae</taxon>
        <taxon>Mycosphaerellales</taxon>
        <taxon>Teratosphaeriaceae</taxon>
        <taxon>Teratosphaeria</taxon>
    </lineage>
</organism>
<keyword evidence="3" id="KW-1185">Reference proteome</keyword>
<feature type="compositionally biased region" description="Polar residues" evidence="1">
    <location>
        <begin position="7"/>
        <end position="20"/>
    </location>
</feature>
<proteinExistence type="predicted"/>
<gene>
    <name evidence="2" type="ORF">EJ03DRAFT_113161</name>
</gene>
<dbReference type="AlphaFoldDB" id="A0A6G1L8A9"/>